<name>A0A8S1NCQ2_9CILI</name>
<evidence type="ECO:0000256" key="1">
    <source>
        <dbReference type="SAM" id="Coils"/>
    </source>
</evidence>
<keyword evidence="1" id="KW-0175">Coiled coil</keyword>
<dbReference type="OrthoDB" id="292504at2759"/>
<dbReference type="Proteomes" id="UP000692954">
    <property type="component" value="Unassembled WGS sequence"/>
</dbReference>
<gene>
    <name evidence="2" type="ORF">PSON_ATCC_30995.1.T0520191</name>
</gene>
<evidence type="ECO:0000313" key="2">
    <source>
        <dbReference type="EMBL" id="CAD8088116.1"/>
    </source>
</evidence>
<protein>
    <submittedName>
        <fullName evidence="2">Uncharacterized protein</fullName>
    </submittedName>
</protein>
<reference evidence="2" key="1">
    <citation type="submission" date="2021-01" db="EMBL/GenBank/DDBJ databases">
        <authorList>
            <consortium name="Genoscope - CEA"/>
            <person name="William W."/>
        </authorList>
    </citation>
    <scope>NUCLEOTIDE SEQUENCE</scope>
</reference>
<comment type="caution">
    <text evidence="2">The sequence shown here is derived from an EMBL/GenBank/DDBJ whole genome shotgun (WGS) entry which is preliminary data.</text>
</comment>
<dbReference type="AlphaFoldDB" id="A0A8S1NCQ2"/>
<proteinExistence type="predicted"/>
<accession>A0A8S1NCQ2</accession>
<organism evidence="2 3">
    <name type="scientific">Paramecium sonneborni</name>
    <dbReference type="NCBI Taxonomy" id="65129"/>
    <lineage>
        <taxon>Eukaryota</taxon>
        <taxon>Sar</taxon>
        <taxon>Alveolata</taxon>
        <taxon>Ciliophora</taxon>
        <taxon>Intramacronucleata</taxon>
        <taxon>Oligohymenophorea</taxon>
        <taxon>Peniculida</taxon>
        <taxon>Parameciidae</taxon>
        <taxon>Paramecium</taxon>
    </lineage>
</organism>
<sequence>MSTEQQQYERVKGMLQKLISPQNQVTDKEVESFIKQVLNAHNKDLEEIYSLVLADLKQQFHSEKKQLENYRDRAEKINTQLQQL</sequence>
<evidence type="ECO:0000313" key="3">
    <source>
        <dbReference type="Proteomes" id="UP000692954"/>
    </source>
</evidence>
<dbReference type="EMBL" id="CAJJDN010000052">
    <property type="protein sequence ID" value="CAD8088116.1"/>
    <property type="molecule type" value="Genomic_DNA"/>
</dbReference>
<keyword evidence="3" id="KW-1185">Reference proteome</keyword>
<feature type="coiled-coil region" evidence="1">
    <location>
        <begin position="53"/>
        <end position="84"/>
    </location>
</feature>